<dbReference type="InterPro" id="IPR038765">
    <property type="entry name" value="Papain-like_cys_pep_sf"/>
</dbReference>
<proteinExistence type="predicted"/>
<organism evidence="3">
    <name type="scientific">uncultured Bacillota bacterium</name>
    <dbReference type="NCBI Taxonomy" id="344338"/>
    <lineage>
        <taxon>Bacteria</taxon>
        <taxon>Bacillati</taxon>
        <taxon>Bacillota</taxon>
        <taxon>environmental samples</taxon>
    </lineage>
</organism>
<evidence type="ECO:0000256" key="1">
    <source>
        <dbReference type="SAM" id="SignalP"/>
    </source>
</evidence>
<dbReference type="EMBL" id="MN577573">
    <property type="protein sequence ID" value="QGT51007.1"/>
    <property type="molecule type" value="Genomic_DNA"/>
</dbReference>
<dbReference type="Pfam" id="PF00112">
    <property type="entry name" value="Peptidase_C1"/>
    <property type="match status" value="1"/>
</dbReference>
<gene>
    <name evidence="3" type="ORF">Firmicute1046_0830</name>
</gene>
<evidence type="ECO:0000313" key="3">
    <source>
        <dbReference type="EMBL" id="QGT51007.1"/>
    </source>
</evidence>
<dbReference type="SMART" id="SM00645">
    <property type="entry name" value="Pept_C1"/>
    <property type="match status" value="1"/>
</dbReference>
<feature type="signal peptide" evidence="1">
    <location>
        <begin position="1"/>
        <end position="28"/>
    </location>
</feature>
<keyword evidence="1" id="KW-0732">Signal</keyword>
<sequence length="553" mass="60689">MKSGQILYKILSGIAAGALIFATPTVYADVTLAPTHPSAPQTLAELRVSDPTEVARLPRFDSRDYGIITPVKDQKDSDLCWAYSAISASEAAILREGIDPSATKDTLSLSAEGLGYLRHNRAADPLKNTLGEITEHAANWYHTSGNSGDGATVLSQWCGPLKSDEAINMNTAYANTAYLMERAVCLENAKDRDAIKRAIAQYGAVTFSYNNKRECDYYNAYNETGSSAYPHACTLIGWDDTIPAEKFQPGGAKQDGGWIVKNSYHSLPYFYLSYDCGSSNLVAFDYAPRDLYDYNYFYDGRAQDFGLNVKGNDYAANVFEAKKGEDGKSEFIQAVNVGVNGKGVTCEIAIYTDLQDAQDISDISNTVPAKGTLAVTQTAQFEHAGYYTVTLDTPVRIEKGSYFSVVAKVSNTAGTAAVRLTSDNKRTYFFKDYWFKSKYAARIKAFTVVQEEEAAAPPEGYTYPYRIVGHRNAESQQMLTVNAECYQSDNPATLLCAAYHEDGTLAGVESKSVIRNAGERFTVTFAQTGKRFQIFIWNAQAALQPLSEVYAIP</sequence>
<name>A0A650EME0_9FIRM</name>
<dbReference type="InterPro" id="IPR000668">
    <property type="entry name" value="Peptidase_C1A_C"/>
</dbReference>
<dbReference type="Pfam" id="PF18560">
    <property type="entry name" value="Lectin_like"/>
    <property type="match status" value="1"/>
</dbReference>
<dbReference type="GO" id="GO:0006508">
    <property type="term" value="P:proteolysis"/>
    <property type="evidence" value="ECO:0007669"/>
    <property type="project" value="InterPro"/>
</dbReference>
<protein>
    <recommendedName>
        <fullName evidence="2">Peptidase C1A papain C-terminal domain-containing protein</fullName>
    </recommendedName>
</protein>
<dbReference type="Gene3D" id="3.90.70.10">
    <property type="entry name" value="Cysteine proteinases"/>
    <property type="match status" value="1"/>
</dbReference>
<evidence type="ECO:0000259" key="2">
    <source>
        <dbReference type="SMART" id="SM00645"/>
    </source>
</evidence>
<dbReference type="GO" id="GO:0008234">
    <property type="term" value="F:cysteine-type peptidase activity"/>
    <property type="evidence" value="ECO:0007669"/>
    <property type="project" value="InterPro"/>
</dbReference>
<feature type="chain" id="PRO_5024828809" description="Peptidase C1A papain C-terminal domain-containing protein" evidence="1">
    <location>
        <begin position="29"/>
        <end position="553"/>
    </location>
</feature>
<reference evidence="3" key="1">
    <citation type="journal article" date="2020" name="J. ISSAAS">
        <title>Lactobacilli and other gastrointestinal microbiota of Peromyscus leucopus, reservoir host for agents of Lyme disease and other zoonoses in North America.</title>
        <authorList>
            <person name="Milovic A."/>
            <person name="Bassam K."/>
            <person name="Shao H."/>
            <person name="Chatzistamou I."/>
            <person name="Tufts D.M."/>
            <person name="Diuk-Wasser M."/>
            <person name="Barbour A.G."/>
        </authorList>
    </citation>
    <scope>NUCLEOTIDE SEQUENCE</scope>
    <source>
        <strain evidence="3">LL40</strain>
    </source>
</reference>
<accession>A0A650EME0</accession>
<dbReference type="SUPFAM" id="SSF54001">
    <property type="entry name" value="Cysteine proteinases"/>
    <property type="match status" value="1"/>
</dbReference>
<dbReference type="AlphaFoldDB" id="A0A650EME0"/>
<dbReference type="InterPro" id="IPR040528">
    <property type="entry name" value="Lectin-like"/>
</dbReference>
<feature type="domain" description="Peptidase C1A papain C-terminal" evidence="2">
    <location>
        <begin position="57"/>
        <end position="286"/>
    </location>
</feature>